<evidence type="ECO:0000256" key="1">
    <source>
        <dbReference type="SAM" id="MobiDB-lite"/>
    </source>
</evidence>
<sequence>MARGVRSKAQLGTTYRTATGPRTTPLTDPQGLRLKWPINIGGASVFSRDAETVIFIPTCRFWTDSEEDDEEDADWREDAEAFDFFKTLYAYNFIGKSHPRIVPVLGQDAWTGLPILPKPSGGSLRNFQARFALYAEQADTPAPAFRIKSEFLPMAYQWSLQLLSALSLIHAHNIAYGEIFDENCWISEPSLSIALAGFQGSEFHDPARGSTFPGCFFSGNEFSPDFYLSNARSKSQLPKRTFSCLAE</sequence>
<feature type="region of interest" description="Disordered" evidence="1">
    <location>
        <begin position="1"/>
        <end position="29"/>
    </location>
</feature>
<evidence type="ECO:0000313" key="3">
    <source>
        <dbReference type="Proteomes" id="UP000730481"/>
    </source>
</evidence>
<feature type="compositionally biased region" description="Low complexity" evidence="1">
    <location>
        <begin position="12"/>
        <end position="25"/>
    </location>
</feature>
<dbReference type="OrthoDB" id="5073083at2759"/>
<protein>
    <recommendedName>
        <fullName evidence="4">Protein kinase domain-containing protein</fullName>
    </recommendedName>
</protein>
<reference evidence="2" key="1">
    <citation type="journal article" date="2017" name="Mycologia">
        <title>Fusarium algeriense, sp. nov., a novel toxigenic crown rot pathogen of durum wheat from Algeria is nested in the Fusarium burgessii species complex.</title>
        <authorList>
            <person name="Laraba I."/>
            <person name="Keddad A."/>
            <person name="Boureghda H."/>
            <person name="Abdallah N."/>
            <person name="Vaughan M.M."/>
            <person name="Proctor R.H."/>
            <person name="Busman M."/>
            <person name="O'Donnell K."/>
        </authorList>
    </citation>
    <scope>NUCLEOTIDE SEQUENCE</scope>
    <source>
        <strain evidence="2">NRRL 25174</strain>
    </source>
</reference>
<gene>
    <name evidence="2" type="ORF">FBEOM_208</name>
</gene>
<evidence type="ECO:0000313" key="2">
    <source>
        <dbReference type="EMBL" id="KAF4345832.1"/>
    </source>
</evidence>
<keyword evidence="3" id="KW-1185">Reference proteome</keyword>
<dbReference type="SUPFAM" id="SSF56112">
    <property type="entry name" value="Protein kinase-like (PK-like)"/>
    <property type="match status" value="1"/>
</dbReference>
<dbReference type="EMBL" id="PVQB02000011">
    <property type="protein sequence ID" value="KAF4345832.1"/>
    <property type="molecule type" value="Genomic_DNA"/>
</dbReference>
<dbReference type="AlphaFoldDB" id="A0A9P5B0M1"/>
<dbReference type="Proteomes" id="UP000730481">
    <property type="component" value="Unassembled WGS sequence"/>
</dbReference>
<evidence type="ECO:0008006" key="4">
    <source>
        <dbReference type="Google" id="ProtNLM"/>
    </source>
</evidence>
<name>A0A9P5B0M1_9HYPO</name>
<reference evidence="2" key="2">
    <citation type="submission" date="2020-02" db="EMBL/GenBank/DDBJ databases">
        <title>Identification and distribution of gene clusters putatively required for synthesis of sphingolipid metabolism inhibitors in phylogenetically diverse species of the filamentous fungus Fusarium.</title>
        <authorList>
            <person name="Kim H.-S."/>
            <person name="Busman M."/>
            <person name="Brown D.W."/>
            <person name="Divon H."/>
            <person name="Uhlig S."/>
            <person name="Proctor R.H."/>
        </authorList>
    </citation>
    <scope>NUCLEOTIDE SEQUENCE</scope>
    <source>
        <strain evidence="2">NRRL 25174</strain>
    </source>
</reference>
<proteinExistence type="predicted"/>
<organism evidence="2 3">
    <name type="scientific">Fusarium beomiforme</name>
    <dbReference type="NCBI Taxonomy" id="44412"/>
    <lineage>
        <taxon>Eukaryota</taxon>
        <taxon>Fungi</taxon>
        <taxon>Dikarya</taxon>
        <taxon>Ascomycota</taxon>
        <taxon>Pezizomycotina</taxon>
        <taxon>Sordariomycetes</taxon>
        <taxon>Hypocreomycetidae</taxon>
        <taxon>Hypocreales</taxon>
        <taxon>Nectriaceae</taxon>
        <taxon>Fusarium</taxon>
        <taxon>Fusarium burgessii species complex</taxon>
    </lineage>
</organism>
<comment type="caution">
    <text evidence="2">The sequence shown here is derived from an EMBL/GenBank/DDBJ whole genome shotgun (WGS) entry which is preliminary data.</text>
</comment>
<dbReference type="InterPro" id="IPR011009">
    <property type="entry name" value="Kinase-like_dom_sf"/>
</dbReference>
<accession>A0A9P5B0M1</accession>